<keyword evidence="1" id="KW-0175">Coiled coil</keyword>
<feature type="region of interest" description="Disordered" evidence="2">
    <location>
        <begin position="1"/>
        <end position="23"/>
    </location>
</feature>
<keyword evidence="4" id="KW-1185">Reference proteome</keyword>
<proteinExistence type="predicted"/>
<name>A0ABN9PK85_9DINO</name>
<evidence type="ECO:0000256" key="2">
    <source>
        <dbReference type="SAM" id="MobiDB-lite"/>
    </source>
</evidence>
<reference evidence="3" key="1">
    <citation type="submission" date="2023-10" db="EMBL/GenBank/DDBJ databases">
        <authorList>
            <person name="Chen Y."/>
            <person name="Shah S."/>
            <person name="Dougan E. K."/>
            <person name="Thang M."/>
            <person name="Chan C."/>
        </authorList>
    </citation>
    <scope>NUCLEOTIDE SEQUENCE [LARGE SCALE GENOMIC DNA]</scope>
</reference>
<evidence type="ECO:0008006" key="5">
    <source>
        <dbReference type="Google" id="ProtNLM"/>
    </source>
</evidence>
<feature type="compositionally biased region" description="Basic and acidic residues" evidence="2">
    <location>
        <begin position="1"/>
        <end position="15"/>
    </location>
</feature>
<feature type="coiled-coil region" evidence="1">
    <location>
        <begin position="182"/>
        <end position="217"/>
    </location>
</feature>
<organism evidence="3 4">
    <name type="scientific">Prorocentrum cordatum</name>
    <dbReference type="NCBI Taxonomy" id="2364126"/>
    <lineage>
        <taxon>Eukaryota</taxon>
        <taxon>Sar</taxon>
        <taxon>Alveolata</taxon>
        <taxon>Dinophyceae</taxon>
        <taxon>Prorocentrales</taxon>
        <taxon>Prorocentraceae</taxon>
        <taxon>Prorocentrum</taxon>
    </lineage>
</organism>
<accession>A0ABN9PK85</accession>
<evidence type="ECO:0000313" key="4">
    <source>
        <dbReference type="Proteomes" id="UP001189429"/>
    </source>
</evidence>
<dbReference type="Proteomes" id="UP001189429">
    <property type="component" value="Unassembled WGS sequence"/>
</dbReference>
<evidence type="ECO:0000256" key="1">
    <source>
        <dbReference type="SAM" id="Coils"/>
    </source>
</evidence>
<protein>
    <recommendedName>
        <fullName evidence="5">MICOS complex subunit MIC60</fullName>
    </recommendedName>
</protein>
<sequence length="313" mass="34170">MAHAVRAEASDRGKPVPDPTFQPTPMAPALSSLFVLAASVSGAGAVVVYDGSFGTFAEGAFGPLPADAPAWCKAEADLTWKQRKERMEQHATLEWAKKQAKRLQEENETVPEWMDKLVADDEKRGKMKWAAAEGKRLRSEGQEVPQWMAELEAEDRKWANRWAACKSAELKAAGDEVPAWMAENARNGIMEAAKEKAEELQEQLDELEQEKDEETALVGAQGDVTVANQKLLAKSRKVDTTTVAHQTRVLEVALEVLDEAESKMHRGVATSDAQFVSDAHKTKEALWKAKAASALLGDILDRKAALLLKAGAA</sequence>
<comment type="caution">
    <text evidence="3">The sequence shown here is derived from an EMBL/GenBank/DDBJ whole genome shotgun (WGS) entry which is preliminary data.</text>
</comment>
<dbReference type="EMBL" id="CAUYUJ010000965">
    <property type="protein sequence ID" value="CAK0793430.1"/>
    <property type="molecule type" value="Genomic_DNA"/>
</dbReference>
<evidence type="ECO:0000313" key="3">
    <source>
        <dbReference type="EMBL" id="CAK0793430.1"/>
    </source>
</evidence>
<gene>
    <name evidence="3" type="ORF">PCOR1329_LOCUS3729</name>
</gene>